<accession>A0AAV5A2Y8</accession>
<evidence type="ECO:0000313" key="1">
    <source>
        <dbReference type="EMBL" id="GJJ07812.1"/>
    </source>
</evidence>
<organism evidence="1 2">
    <name type="scientific">Clathrus columnatus</name>
    <dbReference type="NCBI Taxonomy" id="1419009"/>
    <lineage>
        <taxon>Eukaryota</taxon>
        <taxon>Fungi</taxon>
        <taxon>Dikarya</taxon>
        <taxon>Basidiomycota</taxon>
        <taxon>Agaricomycotina</taxon>
        <taxon>Agaricomycetes</taxon>
        <taxon>Phallomycetidae</taxon>
        <taxon>Phallales</taxon>
        <taxon>Clathraceae</taxon>
        <taxon>Clathrus</taxon>
    </lineage>
</organism>
<protein>
    <recommendedName>
        <fullName evidence="3">Coilin</fullName>
    </recommendedName>
</protein>
<keyword evidence="2" id="KW-1185">Reference proteome</keyword>
<gene>
    <name evidence="1" type="ORF">Clacol_002017</name>
</gene>
<proteinExistence type="predicted"/>
<comment type="caution">
    <text evidence="1">The sequence shown here is derived from an EMBL/GenBank/DDBJ whole genome shotgun (WGS) entry which is preliminary data.</text>
</comment>
<dbReference type="EMBL" id="BPWL01000002">
    <property type="protein sequence ID" value="GJJ07812.1"/>
    <property type="molecule type" value="Genomic_DNA"/>
</dbReference>
<name>A0AAV5A2Y8_9AGAM</name>
<dbReference type="AlphaFoldDB" id="A0AAV5A2Y8"/>
<reference evidence="1" key="1">
    <citation type="submission" date="2021-10" db="EMBL/GenBank/DDBJ databases">
        <title>De novo Genome Assembly of Clathrus columnatus (Basidiomycota, Fungi) Using Illumina and Nanopore Sequence Data.</title>
        <authorList>
            <person name="Ogiso-Tanaka E."/>
            <person name="Itagaki H."/>
            <person name="Hosoya T."/>
            <person name="Hosaka K."/>
        </authorList>
    </citation>
    <scope>NUCLEOTIDE SEQUENCE</scope>
    <source>
        <strain evidence="1">MO-923</strain>
    </source>
</reference>
<evidence type="ECO:0008006" key="3">
    <source>
        <dbReference type="Google" id="ProtNLM"/>
    </source>
</evidence>
<dbReference type="Proteomes" id="UP001050691">
    <property type="component" value="Unassembled WGS sequence"/>
</dbReference>
<sequence length="324" mass="37092">MTNVLTRIRLKSGSPLPEFRIWFAIPQNVESIKELKTLIHKSVIFLKKSDFQPSHLMLELEDYELPDESPIGLLRESDVIFSNISKPLIPPGMGKPSTHSRNRRRKIKRWKQKTQNIIQDGNEDQQGYNSHEAVKESIIHDHLPFFPPHTNTLQQCVPSKARDNRDSLPHPLANFIPPSERHDLPSNIFVTSIDVEDMNYWKDHSACEENFQLEEIPYGTNFDWDTIDGSWNTYPKVTSSTLISKGSILGWRAFGLNPSTLTPDVSLLHLGKVLEIDSNGIHIVILSRGMASFGGVILEEGSEEEIIRKREDIILENWRLIDRS</sequence>
<evidence type="ECO:0000313" key="2">
    <source>
        <dbReference type="Proteomes" id="UP001050691"/>
    </source>
</evidence>